<protein>
    <submittedName>
        <fullName evidence="1">Uncharacterized protein</fullName>
    </submittedName>
</protein>
<gene>
    <name evidence="1" type="ORF">HPB49_019529</name>
</gene>
<dbReference type="EMBL" id="CM023477">
    <property type="protein sequence ID" value="KAH7938051.1"/>
    <property type="molecule type" value="Genomic_DNA"/>
</dbReference>
<name>A0ACB8CAV9_DERSI</name>
<evidence type="ECO:0000313" key="2">
    <source>
        <dbReference type="Proteomes" id="UP000821865"/>
    </source>
</evidence>
<comment type="caution">
    <text evidence="1">The sequence shown here is derived from an EMBL/GenBank/DDBJ whole genome shotgun (WGS) entry which is preliminary data.</text>
</comment>
<keyword evidence="2" id="KW-1185">Reference proteome</keyword>
<accession>A0ACB8CAV9</accession>
<sequence>MCSVGAAPGAALEASPELVGPQNDENDQHYEESQAMDTSDADIGANSARKRRQGQLDLTAAKKKAAEQPTGSRLDASGDCSTTIGGGSSTATGIGQCVTAANSDCDPPNSCAGWTVVVSRREKKRQEAGNPSQRDTQTAGKPSKSLSASNAKLKEERRREQKAQYVAKVNVRCKVNANMAKSAHMPTFAKKDEHRVVVRPRGGLVVSATKMSVLRAAIITAANIKIEEAEDDSFAPNAAQNIIVLSTPSEARSFRYGSIRSITVEERTYETFAYKSTPDNTSRGVISGVGREEPEEQITRFLVNKHNPTVMAAHRLGNTESVVILFEGNKVPHYVKYGGFVTKCTLYRQHREVCTTCGQIGHRKDVYPTPNAKVCFACGRNNPREDHAEYCKPRCKLCGGSHITGAGSCKNKFKTPLQIKQRQWAKQNTEAITKMAPAPAKEAGKVTLSRRFDFPELRANGTRHEQNGVASRDRSRAEPEDAPWADVTSGRPKEARPPRPEPQVQAHPSPTNKSDVNRAAMTQKSRAPSGAAAATPKEPGKMPSGSSCSEQCKKETRELKATVQKMEKAMEELQTAMAAMQLTIKQQRGVIDQQRDAIRRLQEGEARDEANDNKMTTDADEKDNGTLASIAGNAFANTTTPETFQFTAKATIPTRASIVTAARGLEEQPEEEIESASESEEEEDDSASVTSVAAINNRDKTKPLGYGSLSKKIGQNARAIQKWGKSFEGLEQRILTKCTQVIQQQLAQTIQLQIEQALERALSPEKLQPLLDSNNKIKIWHWNANGFRCRKAILQQYLRSLELTARPDVIAVQETHTEDTPTLPGYRARACPPSARTCGKGAAQGVCTFIRKGIAHVEHQQFLGSRDTAIELCVTELAISGKGRGARGERKKKTSTTVFIANIYSNPRHGKQKFKTLFHKIKSATSQVQKDLAKKGDAAAIICGDFNAQHRELGYTTTTSKGRDLLEDAGEADKFRNTELGEVDNIDEWSAKLLAATDGATEEIEAPEEIETMDPRLAHRLEARRSLQKRWRRQRHNKKLRKKIAELGREIERHSKQLCSSNASPRRHLETPQATDGRDQELRIPPHTHGPNPTHHRSTPGSRTGREPEEQVPLSDEAARKIIVYPLPKNTNPERDAGRRAARAAALARQHQREEGAVYVDAARYPGRRNAFAAVVVSATTGKLLTACTVRARTAGQAEEAAIALATGWPGTRTVLSDSKQAIKNFARGVVWRGTERLVRSIVASRAVCGAAAGPTIALKWFPAHMGRQLAPDIENQTRRRTLWPVISSRAGPRQPDPPKPAVKNVKKTSTPSPTTEG</sequence>
<proteinExistence type="predicted"/>
<reference evidence="1" key="1">
    <citation type="submission" date="2020-05" db="EMBL/GenBank/DDBJ databases">
        <title>Large-scale comparative analyses of tick genomes elucidate their genetic diversity and vector capacities.</title>
        <authorList>
            <person name="Jia N."/>
            <person name="Wang J."/>
            <person name="Shi W."/>
            <person name="Du L."/>
            <person name="Sun Y."/>
            <person name="Zhan W."/>
            <person name="Jiang J."/>
            <person name="Wang Q."/>
            <person name="Zhang B."/>
            <person name="Ji P."/>
            <person name="Sakyi L.B."/>
            <person name="Cui X."/>
            <person name="Yuan T."/>
            <person name="Jiang B."/>
            <person name="Yang W."/>
            <person name="Lam T.T.-Y."/>
            <person name="Chang Q."/>
            <person name="Ding S."/>
            <person name="Wang X."/>
            <person name="Zhu J."/>
            <person name="Ruan X."/>
            <person name="Zhao L."/>
            <person name="Wei J."/>
            <person name="Que T."/>
            <person name="Du C."/>
            <person name="Cheng J."/>
            <person name="Dai P."/>
            <person name="Han X."/>
            <person name="Huang E."/>
            <person name="Gao Y."/>
            <person name="Liu J."/>
            <person name="Shao H."/>
            <person name="Ye R."/>
            <person name="Li L."/>
            <person name="Wei W."/>
            <person name="Wang X."/>
            <person name="Wang C."/>
            <person name="Yang T."/>
            <person name="Huo Q."/>
            <person name="Li W."/>
            <person name="Guo W."/>
            <person name="Chen H."/>
            <person name="Zhou L."/>
            <person name="Ni X."/>
            <person name="Tian J."/>
            <person name="Zhou Y."/>
            <person name="Sheng Y."/>
            <person name="Liu T."/>
            <person name="Pan Y."/>
            <person name="Xia L."/>
            <person name="Li J."/>
            <person name="Zhao F."/>
            <person name="Cao W."/>
        </authorList>
    </citation>
    <scope>NUCLEOTIDE SEQUENCE</scope>
    <source>
        <strain evidence="1">Dsil-2018</strain>
    </source>
</reference>
<evidence type="ECO:0000313" key="1">
    <source>
        <dbReference type="EMBL" id="KAH7938051.1"/>
    </source>
</evidence>
<dbReference type="Proteomes" id="UP000821865">
    <property type="component" value="Chromosome 8"/>
</dbReference>
<organism evidence="1 2">
    <name type="scientific">Dermacentor silvarum</name>
    <name type="common">Tick</name>
    <dbReference type="NCBI Taxonomy" id="543639"/>
    <lineage>
        <taxon>Eukaryota</taxon>
        <taxon>Metazoa</taxon>
        <taxon>Ecdysozoa</taxon>
        <taxon>Arthropoda</taxon>
        <taxon>Chelicerata</taxon>
        <taxon>Arachnida</taxon>
        <taxon>Acari</taxon>
        <taxon>Parasitiformes</taxon>
        <taxon>Ixodida</taxon>
        <taxon>Ixodoidea</taxon>
        <taxon>Ixodidae</taxon>
        <taxon>Rhipicephalinae</taxon>
        <taxon>Dermacentor</taxon>
    </lineage>
</organism>